<reference evidence="7 8" key="1">
    <citation type="journal article" date="2019" name="Nat. Ecol. Evol.">
        <title>Megaphylogeny resolves global patterns of mushroom evolution.</title>
        <authorList>
            <person name="Varga T."/>
            <person name="Krizsan K."/>
            <person name="Foldi C."/>
            <person name="Dima B."/>
            <person name="Sanchez-Garcia M."/>
            <person name="Sanchez-Ramirez S."/>
            <person name="Szollosi G.J."/>
            <person name="Szarkandi J.G."/>
            <person name="Papp V."/>
            <person name="Albert L."/>
            <person name="Andreopoulos W."/>
            <person name="Angelini C."/>
            <person name="Antonin V."/>
            <person name="Barry K.W."/>
            <person name="Bougher N.L."/>
            <person name="Buchanan P."/>
            <person name="Buyck B."/>
            <person name="Bense V."/>
            <person name="Catcheside P."/>
            <person name="Chovatia M."/>
            <person name="Cooper J."/>
            <person name="Damon W."/>
            <person name="Desjardin D."/>
            <person name="Finy P."/>
            <person name="Geml J."/>
            <person name="Haridas S."/>
            <person name="Hughes K."/>
            <person name="Justo A."/>
            <person name="Karasinski D."/>
            <person name="Kautmanova I."/>
            <person name="Kiss B."/>
            <person name="Kocsube S."/>
            <person name="Kotiranta H."/>
            <person name="LaButti K.M."/>
            <person name="Lechner B.E."/>
            <person name="Liimatainen K."/>
            <person name="Lipzen A."/>
            <person name="Lukacs Z."/>
            <person name="Mihaltcheva S."/>
            <person name="Morgado L.N."/>
            <person name="Niskanen T."/>
            <person name="Noordeloos M.E."/>
            <person name="Ohm R.A."/>
            <person name="Ortiz-Santana B."/>
            <person name="Ovrebo C."/>
            <person name="Racz N."/>
            <person name="Riley R."/>
            <person name="Savchenko A."/>
            <person name="Shiryaev A."/>
            <person name="Soop K."/>
            <person name="Spirin V."/>
            <person name="Szebenyi C."/>
            <person name="Tomsovsky M."/>
            <person name="Tulloss R.E."/>
            <person name="Uehling J."/>
            <person name="Grigoriev I.V."/>
            <person name="Vagvolgyi C."/>
            <person name="Papp T."/>
            <person name="Martin F.M."/>
            <person name="Miettinen O."/>
            <person name="Hibbett D.S."/>
            <person name="Nagy L.G."/>
        </authorList>
    </citation>
    <scope>NUCLEOTIDE SEQUENCE [LARGE SCALE GENOMIC DNA]</scope>
    <source>
        <strain evidence="7 8">CBS 309.79</strain>
    </source>
</reference>
<dbReference type="GO" id="GO:0006351">
    <property type="term" value="P:DNA-templated transcription"/>
    <property type="evidence" value="ECO:0007669"/>
    <property type="project" value="InterPro"/>
</dbReference>
<protein>
    <submittedName>
        <fullName evidence="7">A49-like RNA polymerase I associated factor-domain-containing protein</fullName>
    </submittedName>
</protein>
<evidence type="ECO:0000256" key="3">
    <source>
        <dbReference type="ARBA" id="ARBA00022478"/>
    </source>
</evidence>
<dbReference type="Pfam" id="PF06870">
    <property type="entry name" value="RNA_pol_I_A49"/>
    <property type="match status" value="1"/>
</dbReference>
<dbReference type="AlphaFoldDB" id="A0A5C3Q0D6"/>
<dbReference type="GO" id="GO:0003677">
    <property type="term" value="F:DNA binding"/>
    <property type="evidence" value="ECO:0007669"/>
    <property type="project" value="InterPro"/>
</dbReference>
<accession>A0A5C3Q0D6</accession>
<evidence type="ECO:0000256" key="5">
    <source>
        <dbReference type="ARBA" id="ARBA00023242"/>
    </source>
</evidence>
<dbReference type="PANTHER" id="PTHR14440">
    <property type="entry name" value="DNA-DIRECTED RNA POLYMERASE I SUBUNIT RPA49"/>
    <property type="match status" value="1"/>
</dbReference>
<dbReference type="Proteomes" id="UP000305067">
    <property type="component" value="Unassembled WGS sequence"/>
</dbReference>
<evidence type="ECO:0000256" key="2">
    <source>
        <dbReference type="ARBA" id="ARBA00009430"/>
    </source>
</evidence>
<evidence type="ECO:0000256" key="4">
    <source>
        <dbReference type="ARBA" id="ARBA00023163"/>
    </source>
</evidence>
<evidence type="ECO:0000256" key="6">
    <source>
        <dbReference type="SAM" id="MobiDB-lite"/>
    </source>
</evidence>
<proteinExistence type="inferred from homology"/>
<sequence length="464" mass="50887">MSTTIDSKKRKRNSLSQHPHPSKKSRSKLRTITFKQSTQSKKELGPLLVNCPAPTPHPSTSFKCYTSEYRNAPAKSSKKHKRADVDGSEGEEPDFHERSTLVVGETEDVEFVTDPLQTEAANQQSGCSYLIAVHNTRTGETVFRPAPLHLLERTVKAHKAIKVENTVPLAYAEARTALGQTFGTKKAQAALRAAERNKVDITAMQGVVGTLQSTIAAATEGLPSEEQAAVTAAAARQIPPLNEDAGTPEDVYPLESIIPKMEWDAISIDDMLADDLTLALRIKTLPSVRSDWVYGHMKAQFNAPKQKKKTLKIIYYIAALLSFKRVVGGSKPVEREAIMQKMGTVPSIIVDAMLNRFAEMLRAGAQYKATTDKQNLLMTHVFALCLKVDSFFTDTSVLSRDLSLSVATVNALFKSLGCKITKLTEPQRLRLGVKESEADVKRAVLTCPPTFPKPRSGKKATGRG</sequence>
<keyword evidence="4" id="KW-0804">Transcription</keyword>
<keyword evidence="8" id="KW-1185">Reference proteome</keyword>
<dbReference type="GO" id="GO:0000428">
    <property type="term" value="C:DNA-directed RNA polymerase complex"/>
    <property type="evidence" value="ECO:0007669"/>
    <property type="project" value="UniProtKB-KW"/>
</dbReference>
<comment type="similarity">
    <text evidence="2">Belongs to the eukaryotic RPA49/POLR1E RNA polymerase subunit family.</text>
</comment>
<keyword evidence="5" id="KW-0539">Nucleus</keyword>
<evidence type="ECO:0000256" key="1">
    <source>
        <dbReference type="ARBA" id="ARBA00004604"/>
    </source>
</evidence>
<dbReference type="STRING" id="1884261.A0A5C3Q0D6"/>
<dbReference type="GO" id="GO:0005730">
    <property type="term" value="C:nucleolus"/>
    <property type="evidence" value="ECO:0007669"/>
    <property type="project" value="UniProtKB-SubCell"/>
</dbReference>
<dbReference type="InterPro" id="IPR009668">
    <property type="entry name" value="RNA_pol-assoc_fac_A49-like"/>
</dbReference>
<name>A0A5C3Q0D6_9AGAR</name>
<evidence type="ECO:0000313" key="7">
    <source>
        <dbReference type="EMBL" id="TFK95422.1"/>
    </source>
</evidence>
<dbReference type="OrthoDB" id="532500at2759"/>
<feature type="region of interest" description="Disordered" evidence="6">
    <location>
        <begin position="1"/>
        <end position="98"/>
    </location>
</feature>
<evidence type="ECO:0000313" key="8">
    <source>
        <dbReference type="Proteomes" id="UP000305067"/>
    </source>
</evidence>
<gene>
    <name evidence="7" type="ORF">BDV98DRAFT_556422</name>
</gene>
<keyword evidence="3" id="KW-0240">DNA-directed RNA polymerase</keyword>
<comment type="subcellular location">
    <subcellularLocation>
        <location evidence="1">Nucleus</location>
        <location evidence="1">Nucleolus</location>
    </subcellularLocation>
</comment>
<dbReference type="EMBL" id="ML178886">
    <property type="protein sequence ID" value="TFK95422.1"/>
    <property type="molecule type" value="Genomic_DNA"/>
</dbReference>
<feature type="compositionally biased region" description="Basic residues" evidence="6">
    <location>
        <begin position="20"/>
        <end position="29"/>
    </location>
</feature>
<organism evidence="7 8">
    <name type="scientific">Pterulicium gracile</name>
    <dbReference type="NCBI Taxonomy" id="1884261"/>
    <lineage>
        <taxon>Eukaryota</taxon>
        <taxon>Fungi</taxon>
        <taxon>Dikarya</taxon>
        <taxon>Basidiomycota</taxon>
        <taxon>Agaricomycotina</taxon>
        <taxon>Agaricomycetes</taxon>
        <taxon>Agaricomycetidae</taxon>
        <taxon>Agaricales</taxon>
        <taxon>Pleurotineae</taxon>
        <taxon>Pterulaceae</taxon>
        <taxon>Pterulicium</taxon>
    </lineage>
</organism>